<dbReference type="Gene3D" id="3.30.50.10">
    <property type="entry name" value="Erythroid Transcription Factor GATA-1, subunit A"/>
    <property type="match status" value="1"/>
</dbReference>
<dbReference type="OrthoDB" id="4044625at2759"/>
<evidence type="ECO:0000256" key="3">
    <source>
        <dbReference type="ARBA" id="ARBA00022833"/>
    </source>
</evidence>
<evidence type="ECO:0000313" key="8">
    <source>
        <dbReference type="Proteomes" id="UP000007060"/>
    </source>
</evidence>
<dbReference type="GO" id="GO:0006355">
    <property type="term" value="P:regulation of DNA-templated transcription"/>
    <property type="evidence" value="ECO:0007669"/>
    <property type="project" value="InterPro"/>
</dbReference>
<evidence type="ECO:0000256" key="1">
    <source>
        <dbReference type="ARBA" id="ARBA00022723"/>
    </source>
</evidence>
<dbReference type="AlphaFoldDB" id="A6ZWM5"/>
<keyword evidence="1" id="KW-0479">Metal-binding</keyword>
<name>A6ZWM5_YEAS7</name>
<dbReference type="SMART" id="SM00401">
    <property type="entry name" value="ZnF_GATA"/>
    <property type="match status" value="1"/>
</dbReference>
<reference evidence="7 8" key="1">
    <citation type="journal article" date="2007" name="Proc. Natl. Acad. Sci. U.S.A.">
        <title>Genome sequencing and comparative analysis of Saccharomyces cerevisiae strain YJM789.</title>
        <authorList>
            <person name="Wei W."/>
            <person name="McCusker J.H."/>
            <person name="Hyman R.W."/>
            <person name="Jones T."/>
            <person name="Ning Y."/>
            <person name="Cao Z."/>
            <person name="Gu Z."/>
            <person name="Bruno D."/>
            <person name="Miranda M."/>
            <person name="Nguyen M."/>
            <person name="Wilhelmy J."/>
            <person name="Komp C."/>
            <person name="Tamse R."/>
            <person name="Wang X."/>
            <person name="Jia P."/>
            <person name="Luedi P."/>
            <person name="Oefner P.J."/>
            <person name="David L."/>
            <person name="Dietrich F.S."/>
            <person name="Li Y."/>
            <person name="Davis R.W."/>
            <person name="Steinmetz L.M."/>
        </authorList>
    </citation>
    <scope>NUCLEOTIDE SEQUENCE [LARGE SCALE GENOMIC DNA]</scope>
    <source>
        <strain evidence="7 8">YJM789</strain>
    </source>
</reference>
<dbReference type="SUPFAM" id="SSF57716">
    <property type="entry name" value="Glucocorticoid receptor-like (DNA-binding domain)"/>
    <property type="match status" value="1"/>
</dbReference>
<dbReference type="InterPro" id="IPR000679">
    <property type="entry name" value="Znf_GATA"/>
</dbReference>
<dbReference type="Proteomes" id="UP000007060">
    <property type="component" value="Unassembled WGS sequence"/>
</dbReference>
<feature type="compositionally biased region" description="Polar residues" evidence="5">
    <location>
        <begin position="96"/>
        <end position="107"/>
    </location>
</feature>
<evidence type="ECO:0000313" key="7">
    <source>
        <dbReference type="EMBL" id="EDN61117.1"/>
    </source>
</evidence>
<evidence type="ECO:0000256" key="4">
    <source>
        <dbReference type="PROSITE-ProRule" id="PRU00094"/>
    </source>
</evidence>
<organism evidence="7 8">
    <name type="scientific">Saccharomyces cerevisiae (strain YJM789)</name>
    <name type="common">Baker's yeast</name>
    <dbReference type="NCBI Taxonomy" id="307796"/>
    <lineage>
        <taxon>Eukaryota</taxon>
        <taxon>Fungi</taxon>
        <taxon>Dikarya</taxon>
        <taxon>Ascomycota</taxon>
        <taxon>Saccharomycotina</taxon>
        <taxon>Saccharomycetes</taxon>
        <taxon>Saccharomycetales</taxon>
        <taxon>Saccharomycetaceae</taxon>
        <taxon>Saccharomyces</taxon>
    </lineage>
</organism>
<protein>
    <submittedName>
        <fullName evidence="7">Conserved protein</fullName>
    </submittedName>
</protein>
<evidence type="ECO:0000256" key="5">
    <source>
        <dbReference type="SAM" id="MobiDB-lite"/>
    </source>
</evidence>
<evidence type="ECO:0000259" key="6">
    <source>
        <dbReference type="PROSITE" id="PS50114"/>
    </source>
</evidence>
<accession>A6ZWM5</accession>
<dbReference type="Pfam" id="PF00320">
    <property type="entry name" value="GATA"/>
    <property type="match status" value="1"/>
</dbReference>
<sequence>MLYNKEQGTSGASSSGRRTKFHFDRFVQMVLFIAANPNYCCSVASIPKSGVTPDLKRADILEQKIKSLNSALSPKLKEESRLGGPLHNPSILPAPSFSSLPMSSNGKKTLAGYRPKSRKKQTILPNGQPKECATCGDTWTSQWRSGPNGNVELCSRCGIAYRKKMEKKIRSQQSTEDGTKNFIFKNK</sequence>
<feature type="region of interest" description="Disordered" evidence="5">
    <location>
        <begin position="72"/>
        <end position="125"/>
    </location>
</feature>
<evidence type="ECO:0000256" key="2">
    <source>
        <dbReference type="ARBA" id="ARBA00022771"/>
    </source>
</evidence>
<feature type="domain" description="GATA-type" evidence="6">
    <location>
        <begin position="126"/>
        <end position="162"/>
    </location>
</feature>
<dbReference type="InterPro" id="IPR013088">
    <property type="entry name" value="Znf_NHR/GATA"/>
</dbReference>
<proteinExistence type="predicted"/>
<dbReference type="GO" id="GO:0008270">
    <property type="term" value="F:zinc ion binding"/>
    <property type="evidence" value="ECO:0007669"/>
    <property type="project" value="UniProtKB-KW"/>
</dbReference>
<comment type="caution">
    <text evidence="7">The sequence shown here is derived from an EMBL/GenBank/DDBJ whole genome shotgun (WGS) entry which is preliminary data.</text>
</comment>
<dbReference type="PROSITE" id="PS00344">
    <property type="entry name" value="GATA_ZN_FINGER_1"/>
    <property type="match status" value="1"/>
</dbReference>
<dbReference type="GO" id="GO:0043565">
    <property type="term" value="F:sequence-specific DNA binding"/>
    <property type="evidence" value="ECO:0007669"/>
    <property type="project" value="InterPro"/>
</dbReference>
<keyword evidence="3" id="KW-0862">Zinc</keyword>
<dbReference type="EMBL" id="AAFW02000135">
    <property type="protein sequence ID" value="EDN61117.1"/>
    <property type="molecule type" value="Genomic_DNA"/>
</dbReference>
<dbReference type="HOGENOM" id="CLU_1533773_0_0_1"/>
<dbReference type="PROSITE" id="PS50114">
    <property type="entry name" value="GATA_ZN_FINGER_2"/>
    <property type="match status" value="1"/>
</dbReference>
<gene>
    <name evidence="7" type="primary">ECM23</name>
    <name evidence="7" type="ORF">SCY_5702</name>
</gene>
<dbReference type="FunFam" id="3.30.50.10:FF:000046">
    <property type="entry name" value="Gat4p"/>
    <property type="match status" value="1"/>
</dbReference>
<keyword evidence="2 4" id="KW-0863">Zinc-finger</keyword>